<comment type="caution">
    <text evidence="2">The sequence shown here is derived from an EMBL/GenBank/DDBJ whole genome shotgun (WGS) entry which is preliminary data.</text>
</comment>
<dbReference type="SUPFAM" id="SSF51735">
    <property type="entry name" value="NAD(P)-binding Rossmann-fold domains"/>
    <property type="match status" value="1"/>
</dbReference>
<evidence type="ECO:0000313" key="3">
    <source>
        <dbReference type="Proteomes" id="UP001439008"/>
    </source>
</evidence>
<gene>
    <name evidence="2" type="ORF">MHBO_004736</name>
</gene>
<dbReference type="Pfam" id="PF01073">
    <property type="entry name" value="3Beta_HSD"/>
    <property type="match status" value="1"/>
</dbReference>
<dbReference type="Proteomes" id="UP001439008">
    <property type="component" value="Unassembled WGS sequence"/>
</dbReference>
<reference evidence="2 3" key="1">
    <citation type="journal article" date="2024" name="BMC Biol.">
        <title>Comparative genomics of Ascetosporea gives new insight into the evolutionary basis for animal parasitism in Rhizaria.</title>
        <authorList>
            <person name="Hiltunen Thoren M."/>
            <person name="Onut-Brannstrom I."/>
            <person name="Alfjorden A."/>
            <person name="Peckova H."/>
            <person name="Swords F."/>
            <person name="Hooper C."/>
            <person name="Holzer A.S."/>
            <person name="Bass D."/>
            <person name="Burki F."/>
        </authorList>
    </citation>
    <scope>NUCLEOTIDE SEQUENCE [LARGE SCALE GENOMIC DNA]</scope>
    <source>
        <strain evidence="2">20-A016</strain>
    </source>
</reference>
<dbReference type="InterPro" id="IPR036291">
    <property type="entry name" value="NAD(P)-bd_dom_sf"/>
</dbReference>
<dbReference type="EMBL" id="JBDODL010005051">
    <property type="protein sequence ID" value="MES1923191.1"/>
    <property type="molecule type" value="Genomic_DNA"/>
</dbReference>
<evidence type="ECO:0000259" key="1">
    <source>
        <dbReference type="Pfam" id="PF01073"/>
    </source>
</evidence>
<sequence length="181" mass="21052">MIALGSGKNLANFTFVDNVSYALVLAATELSYNSPLNNQAYFITNKKVVNFWEFVGKIYSGLGYSKPSIFVNETLILRISKFLAVLSARLKNYKPFLTEEKVLYTTKHHFYCDDKATRDFGYFPPVSMEEGIEKTLEAFQYLAKEETEPTILQRYNIKGRVIQLIVCYFVMRSLWKLIWKY</sequence>
<protein>
    <recommendedName>
        <fullName evidence="1">3-beta hydroxysteroid dehydrogenase/isomerase domain-containing protein</fullName>
    </recommendedName>
</protein>
<dbReference type="Gene3D" id="3.40.50.720">
    <property type="entry name" value="NAD(P)-binding Rossmann-like Domain"/>
    <property type="match status" value="1"/>
</dbReference>
<organism evidence="2 3">
    <name type="scientific">Bonamia ostreae</name>
    <dbReference type="NCBI Taxonomy" id="126728"/>
    <lineage>
        <taxon>Eukaryota</taxon>
        <taxon>Sar</taxon>
        <taxon>Rhizaria</taxon>
        <taxon>Endomyxa</taxon>
        <taxon>Ascetosporea</taxon>
        <taxon>Haplosporida</taxon>
        <taxon>Bonamia</taxon>
    </lineage>
</organism>
<accession>A0ABV2AU58</accession>
<evidence type="ECO:0000313" key="2">
    <source>
        <dbReference type="EMBL" id="MES1923191.1"/>
    </source>
</evidence>
<feature type="domain" description="3-beta hydroxysteroid dehydrogenase/isomerase" evidence="1">
    <location>
        <begin position="2"/>
        <end position="68"/>
    </location>
</feature>
<keyword evidence="3" id="KW-1185">Reference proteome</keyword>
<proteinExistence type="predicted"/>
<name>A0ABV2AU58_9EUKA</name>
<dbReference type="InterPro" id="IPR002225">
    <property type="entry name" value="3Beta_OHSteriod_DH/Estase"/>
</dbReference>